<feature type="compositionally biased region" description="Basic and acidic residues" evidence="1">
    <location>
        <begin position="148"/>
        <end position="158"/>
    </location>
</feature>
<protein>
    <recommendedName>
        <fullName evidence="5">DUF4232 domain-containing protein</fullName>
    </recommendedName>
</protein>
<feature type="compositionally biased region" description="Basic and acidic residues" evidence="1">
    <location>
        <begin position="1"/>
        <end position="17"/>
    </location>
</feature>
<accession>A0A388T845</accession>
<evidence type="ECO:0000313" key="3">
    <source>
        <dbReference type="EMBL" id="GBQ04300.1"/>
    </source>
</evidence>
<dbReference type="EMBL" id="BGZL01000034">
    <property type="protein sequence ID" value="GBQ04300.1"/>
    <property type="molecule type" value="Genomic_DNA"/>
</dbReference>
<feature type="compositionally biased region" description="Polar residues" evidence="1">
    <location>
        <begin position="467"/>
        <end position="478"/>
    </location>
</feature>
<keyword evidence="2" id="KW-1133">Transmembrane helix</keyword>
<feature type="compositionally biased region" description="Low complexity" evidence="1">
    <location>
        <begin position="450"/>
        <end position="466"/>
    </location>
</feature>
<evidence type="ECO:0000256" key="2">
    <source>
        <dbReference type="SAM" id="Phobius"/>
    </source>
</evidence>
<gene>
    <name evidence="3" type="ORF">SSP531S_57940</name>
</gene>
<evidence type="ECO:0000313" key="4">
    <source>
        <dbReference type="Proteomes" id="UP000265354"/>
    </source>
</evidence>
<feature type="region of interest" description="Disordered" evidence="1">
    <location>
        <begin position="1"/>
        <end position="192"/>
    </location>
</feature>
<keyword evidence="2" id="KW-0472">Membrane</keyword>
<feature type="region of interest" description="Disordered" evidence="1">
    <location>
        <begin position="258"/>
        <end position="337"/>
    </location>
</feature>
<feature type="compositionally biased region" description="Low complexity" evidence="1">
    <location>
        <begin position="309"/>
        <end position="318"/>
    </location>
</feature>
<feature type="compositionally biased region" description="Gly residues" evidence="1">
    <location>
        <begin position="271"/>
        <end position="286"/>
    </location>
</feature>
<evidence type="ECO:0000256" key="1">
    <source>
        <dbReference type="SAM" id="MobiDB-lite"/>
    </source>
</evidence>
<feature type="compositionally biased region" description="Low complexity" evidence="1">
    <location>
        <begin position="115"/>
        <end position="128"/>
    </location>
</feature>
<proteinExistence type="predicted"/>
<sequence length="514" mass="50766">MTRREHGREDLPGEEPARSGPPWEGRGQNLTGPGPRWQGAEQGMSGDTPDGGHTTGLYGPDGPLDDRTGKETVNDGPRYGTDDQGPGGGTARGAVPSGPRTPLGDLPGRDRPLRDLLGGPAQDGPAPAGRDHGRPDGPDDLAGLVGEGRGRHGGERRTGPGAPGGHGAPETPGSAASAAAPDVSGTDGLDQDELALRRMLQAAVGDLEPTDGALDQLRRALPVRRARKRQALVGMAASVILLGTAVPAFVHVAGSDGLDDRPVNAGHGEQAQGGTGEEEVLGGGQASNGDPAGRRPSPPGAPHATQRSATPGAAATAGVPGGTGTESPDSAAASTPACEAGQLGVDATQAGAPDAEGKVYGTFRIANVSASECSVGAAGALTFRTAGAADAAKISVVPHTTGDAASGLPDPSREVGAVVLKPEAAYEVKFAFVPSETCPTTGASPEPSPTDGASGTSDGTGAASDTETQLDGGTTADGSVSVVHTPEPGAPHAEATIPDACAGTIYRTGLLNPS</sequence>
<organism evidence="3 4">
    <name type="scientific">Streptomyces spongiicola</name>
    <dbReference type="NCBI Taxonomy" id="1690221"/>
    <lineage>
        <taxon>Bacteria</taxon>
        <taxon>Bacillati</taxon>
        <taxon>Actinomycetota</taxon>
        <taxon>Actinomycetes</taxon>
        <taxon>Kitasatosporales</taxon>
        <taxon>Streptomycetaceae</taxon>
        <taxon>Streptomyces</taxon>
    </lineage>
</organism>
<reference evidence="3 4" key="1">
    <citation type="submission" date="2018-07" db="EMBL/GenBank/DDBJ databases">
        <title>Whole Genome Shotgun Sequence of Streptomyces spongiicola strain 531S.</title>
        <authorList>
            <person name="Dohra H."/>
            <person name="Kodani S."/>
        </authorList>
    </citation>
    <scope>NUCLEOTIDE SEQUENCE [LARGE SCALE GENOMIC DNA]</scope>
    <source>
        <strain evidence="3 4">531S</strain>
    </source>
</reference>
<feature type="transmembrane region" description="Helical" evidence="2">
    <location>
        <begin position="231"/>
        <end position="254"/>
    </location>
</feature>
<comment type="caution">
    <text evidence="3">The sequence shown here is derived from an EMBL/GenBank/DDBJ whole genome shotgun (WGS) entry which is preliminary data.</text>
</comment>
<feature type="compositionally biased region" description="Basic and acidic residues" evidence="1">
    <location>
        <begin position="64"/>
        <end position="73"/>
    </location>
</feature>
<keyword evidence="2" id="KW-0812">Transmembrane</keyword>
<evidence type="ECO:0008006" key="5">
    <source>
        <dbReference type="Google" id="ProtNLM"/>
    </source>
</evidence>
<dbReference type="AlphaFoldDB" id="A0A388T845"/>
<name>A0A388T845_9ACTN</name>
<feature type="region of interest" description="Disordered" evidence="1">
    <location>
        <begin position="436"/>
        <end position="496"/>
    </location>
</feature>
<dbReference type="Proteomes" id="UP000265354">
    <property type="component" value="Unassembled WGS sequence"/>
</dbReference>